<evidence type="ECO:0000259" key="4">
    <source>
        <dbReference type="PROSITE" id="PS50968"/>
    </source>
</evidence>
<comment type="caution">
    <text evidence="5">The sequence shown here is derived from an EMBL/GenBank/DDBJ whole genome shotgun (WGS) entry which is preliminary data.</text>
</comment>
<comment type="similarity">
    <text evidence="1 3">Belongs to the GcvH family.</text>
</comment>
<dbReference type="InterPro" id="IPR017453">
    <property type="entry name" value="GCV_H_sub"/>
</dbReference>
<dbReference type="PANTHER" id="PTHR11715:SF3">
    <property type="entry name" value="GLYCINE CLEAVAGE SYSTEM H PROTEIN-RELATED"/>
    <property type="match status" value="1"/>
</dbReference>
<evidence type="ECO:0000256" key="1">
    <source>
        <dbReference type="ARBA" id="ARBA00009249"/>
    </source>
</evidence>
<dbReference type="PANTHER" id="PTHR11715">
    <property type="entry name" value="GLYCINE CLEAVAGE SYSTEM H PROTEIN"/>
    <property type="match status" value="1"/>
</dbReference>
<evidence type="ECO:0000256" key="3">
    <source>
        <dbReference type="HAMAP-Rule" id="MF_00272"/>
    </source>
</evidence>
<feature type="domain" description="Lipoyl-binding" evidence="4">
    <location>
        <begin position="23"/>
        <end position="105"/>
    </location>
</feature>
<dbReference type="NCBIfam" id="TIGR00527">
    <property type="entry name" value="gcvH"/>
    <property type="match status" value="1"/>
</dbReference>
<dbReference type="InterPro" id="IPR033753">
    <property type="entry name" value="GCV_H/Fam206"/>
</dbReference>
<gene>
    <name evidence="3 5" type="primary">gcvH</name>
    <name evidence="5" type="ORF">ABZ071_09795</name>
</gene>
<accession>A0ABV2VKS9</accession>
<dbReference type="CDD" id="cd06848">
    <property type="entry name" value="GCS_H"/>
    <property type="match status" value="1"/>
</dbReference>
<reference evidence="5 6" key="1">
    <citation type="submission" date="2024-06" db="EMBL/GenBank/DDBJ databases">
        <title>The Natural Products Discovery Center: Release of the First 8490 Sequenced Strains for Exploring Actinobacteria Biosynthetic Diversity.</title>
        <authorList>
            <person name="Kalkreuter E."/>
            <person name="Kautsar S.A."/>
            <person name="Yang D."/>
            <person name="Bader C.D."/>
            <person name="Teijaro C.N."/>
            <person name="Fluegel L."/>
            <person name="Davis C.M."/>
            <person name="Simpson J.R."/>
            <person name="Lauterbach L."/>
            <person name="Steele A.D."/>
            <person name="Gui C."/>
            <person name="Meng S."/>
            <person name="Li G."/>
            <person name="Viehrig K."/>
            <person name="Ye F."/>
            <person name="Su P."/>
            <person name="Kiefer A.F."/>
            <person name="Nichols A."/>
            <person name="Cepeda A.J."/>
            <person name="Yan W."/>
            <person name="Fan B."/>
            <person name="Jiang Y."/>
            <person name="Adhikari A."/>
            <person name="Zheng C.-J."/>
            <person name="Schuster L."/>
            <person name="Cowan T.M."/>
            <person name="Smanski M.J."/>
            <person name="Chevrette M.G."/>
            <person name="De Carvalho L.P.S."/>
            <person name="Shen B."/>
        </authorList>
    </citation>
    <scope>NUCLEOTIDE SEQUENCE [LARGE SCALE GENOMIC DNA]</scope>
    <source>
        <strain evidence="5 6">NPDC006286</strain>
    </source>
</reference>
<dbReference type="HAMAP" id="MF_00272">
    <property type="entry name" value="GcvH"/>
    <property type="match status" value="1"/>
</dbReference>
<dbReference type="Gene3D" id="2.40.50.100">
    <property type="match status" value="1"/>
</dbReference>
<protein>
    <recommendedName>
        <fullName evidence="3">Glycine cleavage system H protein</fullName>
    </recommendedName>
</protein>
<dbReference type="RefSeq" id="WP_355664185.1">
    <property type="nucleotide sequence ID" value="NZ_JBEXRX010000019.1"/>
</dbReference>
<dbReference type="PROSITE" id="PS00189">
    <property type="entry name" value="LIPOYL"/>
    <property type="match status" value="1"/>
</dbReference>
<evidence type="ECO:0000313" key="6">
    <source>
        <dbReference type="Proteomes" id="UP001550348"/>
    </source>
</evidence>
<evidence type="ECO:0000313" key="5">
    <source>
        <dbReference type="EMBL" id="MEU0152201.1"/>
    </source>
</evidence>
<comment type="function">
    <text evidence="3">The glycine cleavage system catalyzes the degradation of glycine. The H protein shuttles the methylamine group of glycine from the P protein to the T protein.</text>
</comment>
<keyword evidence="2 3" id="KW-0450">Lipoyl</keyword>
<keyword evidence="6" id="KW-1185">Reference proteome</keyword>
<proteinExistence type="inferred from homology"/>
<sequence length="131" mass="13906">MMTVPAHLRYSAGHTWLDQTGDPVTVGLTKHAADGMRYIVYVQLPDIGAELTVGQPCGSVESSKTASDVDAPASGVVLAVNAALRADPSLVNRDPFGAGWLFRIRVTDLGATMTAEEYAKLMQVPFPDSVC</sequence>
<dbReference type="InterPro" id="IPR011053">
    <property type="entry name" value="Single_hybrid_motif"/>
</dbReference>
<dbReference type="SUPFAM" id="SSF51230">
    <property type="entry name" value="Single hybrid motif"/>
    <property type="match status" value="1"/>
</dbReference>
<dbReference type="Pfam" id="PF01597">
    <property type="entry name" value="GCV_H"/>
    <property type="match status" value="1"/>
</dbReference>
<dbReference type="Proteomes" id="UP001550348">
    <property type="component" value="Unassembled WGS sequence"/>
</dbReference>
<comment type="subunit">
    <text evidence="3">The glycine cleavage system is composed of four proteins: P, T, L and H.</text>
</comment>
<comment type="cofactor">
    <cofactor evidence="3">
        <name>(R)-lipoate</name>
        <dbReference type="ChEBI" id="CHEBI:83088"/>
    </cofactor>
    <text evidence="3">Binds 1 lipoyl cofactor covalently.</text>
</comment>
<dbReference type="PROSITE" id="PS50968">
    <property type="entry name" value="BIOTINYL_LIPOYL"/>
    <property type="match status" value="1"/>
</dbReference>
<dbReference type="NCBIfam" id="NF002270">
    <property type="entry name" value="PRK01202.1"/>
    <property type="match status" value="1"/>
</dbReference>
<evidence type="ECO:0000256" key="2">
    <source>
        <dbReference type="ARBA" id="ARBA00022823"/>
    </source>
</evidence>
<dbReference type="InterPro" id="IPR000089">
    <property type="entry name" value="Biotin_lipoyl"/>
</dbReference>
<organism evidence="5 6">
    <name type="scientific">Micromonospora fulviviridis</name>
    <dbReference type="NCBI Taxonomy" id="47860"/>
    <lineage>
        <taxon>Bacteria</taxon>
        <taxon>Bacillati</taxon>
        <taxon>Actinomycetota</taxon>
        <taxon>Actinomycetes</taxon>
        <taxon>Micromonosporales</taxon>
        <taxon>Micromonosporaceae</taxon>
        <taxon>Micromonospora</taxon>
    </lineage>
</organism>
<dbReference type="InterPro" id="IPR003016">
    <property type="entry name" value="2-oxoA_DH_lipoyl-BS"/>
</dbReference>
<dbReference type="InterPro" id="IPR002930">
    <property type="entry name" value="GCV_H"/>
</dbReference>
<feature type="modified residue" description="N6-lipoyllysine" evidence="3">
    <location>
        <position position="64"/>
    </location>
</feature>
<name>A0ABV2VKS9_9ACTN</name>
<dbReference type="EMBL" id="JBEXRX010000019">
    <property type="protein sequence ID" value="MEU0152201.1"/>
    <property type="molecule type" value="Genomic_DNA"/>
</dbReference>